<feature type="domain" description="Kringle" evidence="15">
    <location>
        <begin position="402"/>
        <end position="484"/>
    </location>
</feature>
<evidence type="ECO:0000313" key="17">
    <source>
        <dbReference type="Proteomes" id="UP000504627"/>
    </source>
</evidence>
<dbReference type="PRINTS" id="PR00722">
    <property type="entry name" value="CHYMOTRYPSIN"/>
</dbReference>
<feature type="region of interest" description="Disordered" evidence="13">
    <location>
        <begin position="1"/>
        <end position="74"/>
    </location>
</feature>
<dbReference type="SUPFAM" id="SSF50494">
    <property type="entry name" value="Trypsin-like serine proteases"/>
    <property type="match status" value="1"/>
</dbReference>
<dbReference type="PANTHER" id="PTHR24264">
    <property type="entry name" value="TRYPSIN-RELATED"/>
    <property type="match status" value="1"/>
</dbReference>
<evidence type="ECO:0000256" key="3">
    <source>
        <dbReference type="ARBA" id="ARBA00022536"/>
    </source>
</evidence>
<dbReference type="InterPro" id="IPR043504">
    <property type="entry name" value="Peptidase_S1_PA_chymotrypsin"/>
</dbReference>
<dbReference type="PRINTS" id="PR00018">
    <property type="entry name" value="KRINGLE"/>
</dbReference>
<dbReference type="SMART" id="SM00130">
    <property type="entry name" value="KR"/>
    <property type="match status" value="1"/>
</dbReference>
<feature type="disulfide bond" evidence="10">
    <location>
        <begin position="308"/>
        <end position="317"/>
    </location>
</feature>
<dbReference type="PROSITE" id="PS50070">
    <property type="entry name" value="KRINGLE_2"/>
    <property type="match status" value="1"/>
</dbReference>
<keyword evidence="3 10" id="KW-0245">EGF-like domain</keyword>
<feature type="compositionally biased region" description="Pro residues" evidence="13">
    <location>
        <begin position="57"/>
        <end position="69"/>
    </location>
</feature>
<dbReference type="FunFam" id="2.10.25.10:FF:000118">
    <property type="entry name" value="protein delta homolog 2"/>
    <property type="match status" value="1"/>
</dbReference>
<dbReference type="AlphaFoldDB" id="A0A6J2I843"/>
<dbReference type="PROSITE" id="PS50026">
    <property type="entry name" value="EGF_3"/>
    <property type="match status" value="3"/>
</dbReference>
<feature type="domain" description="EGF-like" evidence="14">
    <location>
        <begin position="320"/>
        <end position="357"/>
    </location>
</feature>
<proteinExistence type="predicted"/>
<dbReference type="Proteomes" id="UP000504627">
    <property type="component" value="Unplaced"/>
</dbReference>
<feature type="disulfide bond" evidence="10">
    <location>
        <begin position="368"/>
        <end position="385"/>
    </location>
</feature>
<dbReference type="PROSITE" id="PS50240">
    <property type="entry name" value="TRYPSIN_DOM"/>
    <property type="match status" value="1"/>
</dbReference>
<protein>
    <submittedName>
        <fullName evidence="18">Hyaluronan-binding protein 2</fullName>
    </submittedName>
</protein>
<evidence type="ECO:0000256" key="13">
    <source>
        <dbReference type="SAM" id="MobiDB-lite"/>
    </source>
</evidence>
<dbReference type="InterPro" id="IPR001881">
    <property type="entry name" value="EGF-like_Ca-bd_dom"/>
</dbReference>
<dbReference type="InterPro" id="IPR018056">
    <property type="entry name" value="Kringle_CS"/>
</dbReference>
<dbReference type="GO" id="GO:0005615">
    <property type="term" value="C:extracellular space"/>
    <property type="evidence" value="ECO:0007669"/>
    <property type="project" value="TreeGrafter"/>
</dbReference>
<dbReference type="FunFam" id="2.40.10.10:FF:000069">
    <property type="entry name" value="Hyaluronan-binding protein 2"/>
    <property type="match status" value="1"/>
</dbReference>
<sequence>MRGKAVAPPETPRLAQEPSAVHPFGCVSVPSRGSHAAGTRGTGGPTRGHRHPGMPHATPPLGNPWPPTSPSRALGQASTLRNRAWALPPWSVPVGPHRLMGVSRHPTQIRVPRSHPCGARATHAGRHKPSREEAQTIIAVDTEVYMAGCLSEKSEFLLLVEEREKNIKIYHAKNAREWSSQTQIVPCLKKLRQEEEANFKKKTSIRMVNSALALQVLPLVILLGTTRLCASQVSLWVHQIQDKDDGFEYYDSTEQEQDPSLQHHSWEQVSFIETSIGDFYTMPDPCLSDPCKNGGRCASSGRDFSCACPKPYGGTTCEKVEDMCLDMNCRVGDCLVLLSPPYFRCSCKPPYKGSFCQRSSKQCSPNPCKNGGTCIRNRKRSKFTCECPEPFRGRFCEIGPDDCYEEDSSNYRGRVNQAVDGRTCLNWNSHHLLDFPFNAFMENADFYGIGDHNFCRNPDEDEKPWCYVRKNKEVDWEFCDVSPCSDVEPTDPPESNEIFETCGQPEVRGTLKRIYGGSKATAGKHPWMASVQTKTPDGSEHFCGGVLIKSCWVLTAGHCFENGKGNIQVALGKQNLKKKEHHEQRFDVEKIIVHDEYSDRGGIPYNDIALLKLKPVDGYCAVETKYVKTACLPNFFFPTGTDCFISGWGETETGESSDQLLDARVKLISQRKCNERELHNNSLDESMFCAGKLRKPGIDSCQGDSGGPLTCVENSSHYVYGLVSWGDGCGLKNKPGVYTQVTTFLSWIKSTIQAESRLRH</sequence>
<name>A0A6J2I843_9PASS</name>
<evidence type="ECO:0000256" key="2">
    <source>
        <dbReference type="ARBA" id="ARBA00022525"/>
    </source>
</evidence>
<dbReference type="PROSITE" id="PS00022">
    <property type="entry name" value="EGF_1"/>
    <property type="match status" value="3"/>
</dbReference>
<feature type="region of interest" description="Disordered" evidence="13">
    <location>
        <begin position="109"/>
        <end position="131"/>
    </location>
</feature>
<dbReference type="InterPro" id="IPR013806">
    <property type="entry name" value="Kringle-like"/>
</dbReference>
<feature type="disulfide bond" evidence="10">
    <location>
        <begin position="347"/>
        <end position="356"/>
    </location>
</feature>
<dbReference type="Pfam" id="PF00051">
    <property type="entry name" value="Kringle"/>
    <property type="match status" value="1"/>
</dbReference>
<dbReference type="InterPro" id="IPR050127">
    <property type="entry name" value="Serine_Proteases_S1"/>
</dbReference>
<dbReference type="CDD" id="cd00054">
    <property type="entry name" value="EGF_CA"/>
    <property type="match status" value="2"/>
</dbReference>
<dbReference type="InterPro" id="IPR033116">
    <property type="entry name" value="TRYPSIN_SER"/>
</dbReference>
<dbReference type="SUPFAM" id="SSF57196">
    <property type="entry name" value="EGF/Laminin"/>
    <property type="match status" value="1"/>
</dbReference>
<dbReference type="SUPFAM" id="SSF57440">
    <property type="entry name" value="Kringle-like"/>
    <property type="match status" value="1"/>
</dbReference>
<evidence type="ECO:0000256" key="4">
    <source>
        <dbReference type="ARBA" id="ARBA00022572"/>
    </source>
</evidence>
<comment type="subcellular location">
    <subcellularLocation>
        <location evidence="1">Secreted</location>
    </subcellularLocation>
</comment>
<evidence type="ECO:0000256" key="8">
    <source>
        <dbReference type="ARBA" id="ARBA00022825"/>
    </source>
</evidence>
<comment type="caution">
    <text evidence="10">Lacks conserved residue(s) required for the propagation of feature annotation.</text>
</comment>
<dbReference type="PROSITE" id="PS01186">
    <property type="entry name" value="EGF_2"/>
    <property type="match status" value="3"/>
</dbReference>
<dbReference type="SMART" id="SM00179">
    <property type="entry name" value="EGF_CA"/>
    <property type="match status" value="2"/>
</dbReference>
<feature type="disulfide bond" evidence="10">
    <location>
        <begin position="387"/>
        <end position="396"/>
    </location>
</feature>
<dbReference type="InterPro" id="IPR000001">
    <property type="entry name" value="Kringle"/>
</dbReference>
<evidence type="ECO:0000256" key="5">
    <source>
        <dbReference type="ARBA" id="ARBA00022670"/>
    </source>
</evidence>
<dbReference type="Pfam" id="PF00089">
    <property type="entry name" value="Trypsin"/>
    <property type="match status" value="1"/>
</dbReference>
<dbReference type="CDD" id="cd00108">
    <property type="entry name" value="KR"/>
    <property type="match status" value="1"/>
</dbReference>
<dbReference type="PROSITE" id="PS00134">
    <property type="entry name" value="TRYPSIN_HIS"/>
    <property type="match status" value="1"/>
</dbReference>
<organism evidence="17 18">
    <name type="scientific">Pipra filicauda</name>
    <name type="common">Wire-tailed manakin</name>
    <dbReference type="NCBI Taxonomy" id="649802"/>
    <lineage>
        <taxon>Eukaryota</taxon>
        <taxon>Metazoa</taxon>
        <taxon>Chordata</taxon>
        <taxon>Craniata</taxon>
        <taxon>Vertebrata</taxon>
        <taxon>Euteleostomi</taxon>
        <taxon>Archelosauria</taxon>
        <taxon>Archosauria</taxon>
        <taxon>Dinosauria</taxon>
        <taxon>Saurischia</taxon>
        <taxon>Theropoda</taxon>
        <taxon>Coelurosauria</taxon>
        <taxon>Aves</taxon>
        <taxon>Neognathae</taxon>
        <taxon>Neoaves</taxon>
        <taxon>Telluraves</taxon>
        <taxon>Australaves</taxon>
        <taxon>Passeriformes</taxon>
        <taxon>Pipridae</taxon>
        <taxon>Pipra</taxon>
    </lineage>
</organism>
<accession>A0A6J2I843</accession>
<keyword evidence="9 10" id="KW-1015">Disulfide bond</keyword>
<feature type="domain" description="EGF-like" evidence="14">
    <location>
        <begin position="359"/>
        <end position="397"/>
    </location>
</feature>
<keyword evidence="6" id="KW-0732">Signal</keyword>
<evidence type="ECO:0000256" key="1">
    <source>
        <dbReference type="ARBA" id="ARBA00004613"/>
    </source>
</evidence>
<evidence type="ECO:0000259" key="15">
    <source>
        <dbReference type="PROSITE" id="PS50070"/>
    </source>
</evidence>
<dbReference type="GO" id="GO:0004252">
    <property type="term" value="F:serine-type endopeptidase activity"/>
    <property type="evidence" value="ECO:0007669"/>
    <property type="project" value="InterPro"/>
</dbReference>
<dbReference type="InterPro" id="IPR000742">
    <property type="entry name" value="EGF"/>
</dbReference>
<dbReference type="SMART" id="SM00181">
    <property type="entry name" value="EGF"/>
    <property type="match status" value="3"/>
</dbReference>
<dbReference type="Gene3D" id="2.10.25.10">
    <property type="entry name" value="Laminin"/>
    <property type="match status" value="2"/>
</dbReference>
<evidence type="ECO:0000313" key="18">
    <source>
        <dbReference type="RefSeq" id="XP_027595802.2"/>
    </source>
</evidence>
<dbReference type="PANTHER" id="PTHR24264:SF40">
    <property type="entry name" value="HYALURONAN-BINDING PROTEIN 2"/>
    <property type="match status" value="1"/>
</dbReference>
<dbReference type="InterPro" id="IPR018114">
    <property type="entry name" value="TRYPSIN_HIS"/>
</dbReference>
<evidence type="ECO:0000256" key="11">
    <source>
        <dbReference type="PROSITE-ProRule" id="PRU00121"/>
    </source>
</evidence>
<dbReference type="RefSeq" id="XP_027595802.2">
    <property type="nucleotide sequence ID" value="XM_027740001.2"/>
</dbReference>
<gene>
    <name evidence="18" type="primary">HABP2</name>
</gene>
<dbReference type="InterPro" id="IPR009003">
    <property type="entry name" value="Peptidase_S1_PA"/>
</dbReference>
<evidence type="ECO:0000259" key="16">
    <source>
        <dbReference type="PROSITE" id="PS50240"/>
    </source>
</evidence>
<evidence type="ECO:0000256" key="10">
    <source>
        <dbReference type="PROSITE-ProRule" id="PRU00076"/>
    </source>
</evidence>
<keyword evidence="4 11" id="KW-0420">Kringle</keyword>
<dbReference type="InterPro" id="IPR001254">
    <property type="entry name" value="Trypsin_dom"/>
</dbReference>
<evidence type="ECO:0000256" key="7">
    <source>
        <dbReference type="ARBA" id="ARBA00022801"/>
    </source>
</evidence>
<reference evidence="18" key="1">
    <citation type="submission" date="2025-08" db="UniProtKB">
        <authorList>
            <consortium name="RefSeq"/>
        </authorList>
    </citation>
    <scope>IDENTIFICATION</scope>
    <source>
        <tissue evidence="18">Muscle</tissue>
    </source>
</reference>
<dbReference type="InParanoid" id="A0A6J2I843"/>
<dbReference type="PROSITE" id="PS00021">
    <property type="entry name" value="KRINGLE_1"/>
    <property type="match status" value="1"/>
</dbReference>
<dbReference type="InterPro" id="IPR001314">
    <property type="entry name" value="Peptidase_S1A"/>
</dbReference>
<dbReference type="GO" id="GO:0005509">
    <property type="term" value="F:calcium ion binding"/>
    <property type="evidence" value="ECO:0007669"/>
    <property type="project" value="InterPro"/>
</dbReference>
<feature type="disulfide bond" evidence="10">
    <location>
        <begin position="324"/>
        <end position="334"/>
    </location>
</feature>
<evidence type="ECO:0000259" key="14">
    <source>
        <dbReference type="PROSITE" id="PS50026"/>
    </source>
</evidence>
<dbReference type="Gene3D" id="2.40.20.10">
    <property type="entry name" value="Plasminogen Kringle 4"/>
    <property type="match status" value="1"/>
</dbReference>
<dbReference type="InterPro" id="IPR038178">
    <property type="entry name" value="Kringle_sf"/>
</dbReference>
<keyword evidence="8 12" id="KW-0720">Serine protease</keyword>
<dbReference type="CDD" id="cd00190">
    <property type="entry name" value="Tryp_SPc"/>
    <property type="match status" value="1"/>
</dbReference>
<dbReference type="Gene3D" id="2.40.10.10">
    <property type="entry name" value="Trypsin-like serine proteases"/>
    <property type="match status" value="1"/>
</dbReference>
<dbReference type="Pfam" id="PF00008">
    <property type="entry name" value="EGF"/>
    <property type="match status" value="2"/>
</dbReference>
<dbReference type="FunFam" id="2.40.20.10:FF:000001">
    <property type="entry name" value="Urokinase-type plasminogen activator"/>
    <property type="match status" value="1"/>
</dbReference>
<keyword evidence="7 12" id="KW-0378">Hydrolase</keyword>
<dbReference type="GO" id="GO:0006508">
    <property type="term" value="P:proteolysis"/>
    <property type="evidence" value="ECO:0007669"/>
    <property type="project" value="UniProtKB-KW"/>
</dbReference>
<keyword evidence="17" id="KW-1185">Reference proteome</keyword>
<dbReference type="PROSITE" id="PS00135">
    <property type="entry name" value="TRYPSIN_SER"/>
    <property type="match status" value="1"/>
</dbReference>
<evidence type="ECO:0000256" key="6">
    <source>
        <dbReference type="ARBA" id="ARBA00022729"/>
    </source>
</evidence>
<dbReference type="CTD" id="3026"/>
<feature type="domain" description="EGF-like" evidence="14">
    <location>
        <begin position="282"/>
        <end position="318"/>
    </location>
</feature>
<evidence type="ECO:0000256" key="9">
    <source>
        <dbReference type="ARBA" id="ARBA00023157"/>
    </source>
</evidence>
<keyword evidence="2" id="KW-0964">Secreted</keyword>
<dbReference type="GeneID" id="113997841"/>
<dbReference type="SMART" id="SM00020">
    <property type="entry name" value="Tryp_SPc"/>
    <property type="match status" value="1"/>
</dbReference>
<keyword evidence="5 12" id="KW-0645">Protease</keyword>
<feature type="domain" description="Peptidase S1" evidence="16">
    <location>
        <begin position="514"/>
        <end position="753"/>
    </location>
</feature>
<evidence type="ECO:0000256" key="12">
    <source>
        <dbReference type="RuleBase" id="RU363034"/>
    </source>
</evidence>